<gene>
    <name evidence="1" type="ORF">KC571_01170</name>
</gene>
<comment type="caution">
    <text evidence="1">The sequence shown here is derived from an EMBL/GenBank/DDBJ whole genome shotgun (WGS) entry which is preliminary data.</text>
</comment>
<reference evidence="1" key="1">
    <citation type="submission" date="2020-04" db="EMBL/GenBank/DDBJ databases">
        <authorList>
            <person name="Zhang T."/>
        </authorList>
    </citation>
    <scope>NUCLEOTIDE SEQUENCE</scope>
    <source>
        <strain evidence="1">HKST-UBA01</strain>
    </source>
</reference>
<reference evidence="1" key="2">
    <citation type="journal article" date="2021" name="Microbiome">
        <title>Successional dynamics and alternative stable states in a saline activated sludge microbial community over 9 years.</title>
        <authorList>
            <person name="Wang Y."/>
            <person name="Ye J."/>
            <person name="Ju F."/>
            <person name="Liu L."/>
            <person name="Boyd J.A."/>
            <person name="Deng Y."/>
            <person name="Parks D.H."/>
            <person name="Jiang X."/>
            <person name="Yin X."/>
            <person name="Woodcroft B.J."/>
            <person name="Tyson G.W."/>
            <person name="Hugenholtz P."/>
            <person name="Polz M.F."/>
            <person name="Zhang T."/>
        </authorList>
    </citation>
    <scope>NUCLEOTIDE SEQUENCE</scope>
    <source>
        <strain evidence="1">HKST-UBA01</strain>
    </source>
</reference>
<name>A0A955LG35_UNCKA</name>
<sequence>MDTLDQVLEFKEKYRNKWRDQPEDYWLARLMQEVGELASSLAHDHDDPPELELTEIASICLNWLDMRHARNEENTETN</sequence>
<organism evidence="1 2">
    <name type="scientific">candidate division WWE3 bacterium</name>
    <dbReference type="NCBI Taxonomy" id="2053526"/>
    <lineage>
        <taxon>Bacteria</taxon>
        <taxon>Katanobacteria</taxon>
    </lineage>
</organism>
<dbReference type="Proteomes" id="UP000701698">
    <property type="component" value="Unassembled WGS sequence"/>
</dbReference>
<evidence type="ECO:0000313" key="1">
    <source>
        <dbReference type="EMBL" id="MCA9389987.1"/>
    </source>
</evidence>
<dbReference type="AlphaFoldDB" id="A0A955LG35"/>
<protein>
    <submittedName>
        <fullName evidence="1">Uncharacterized protein</fullName>
    </submittedName>
</protein>
<evidence type="ECO:0000313" key="2">
    <source>
        <dbReference type="Proteomes" id="UP000701698"/>
    </source>
</evidence>
<dbReference type="EMBL" id="JAGQKX010000017">
    <property type="protein sequence ID" value="MCA9389987.1"/>
    <property type="molecule type" value="Genomic_DNA"/>
</dbReference>
<proteinExistence type="predicted"/>
<accession>A0A955LG35</accession>